<gene>
    <name evidence="2" type="ORF">OSB1V03_LOCUS14591</name>
</gene>
<feature type="signal peptide" evidence="1">
    <location>
        <begin position="1"/>
        <end position="22"/>
    </location>
</feature>
<dbReference type="EMBL" id="CAJPIZ010014163">
    <property type="protein sequence ID" value="CAG2114625.1"/>
    <property type="molecule type" value="Genomic_DNA"/>
</dbReference>
<evidence type="ECO:0000313" key="2">
    <source>
        <dbReference type="EMBL" id="CAD7634195.1"/>
    </source>
</evidence>
<name>A0A7R9Q7B1_9ACAR</name>
<accession>A0A7R9Q7B1</accession>
<dbReference type="OrthoDB" id="6522201at2759"/>
<evidence type="ECO:0000256" key="1">
    <source>
        <dbReference type="SAM" id="SignalP"/>
    </source>
</evidence>
<keyword evidence="3" id="KW-1185">Reference proteome</keyword>
<organism evidence="2">
    <name type="scientific">Medioppia subpectinata</name>
    <dbReference type="NCBI Taxonomy" id="1979941"/>
    <lineage>
        <taxon>Eukaryota</taxon>
        <taxon>Metazoa</taxon>
        <taxon>Ecdysozoa</taxon>
        <taxon>Arthropoda</taxon>
        <taxon>Chelicerata</taxon>
        <taxon>Arachnida</taxon>
        <taxon>Acari</taxon>
        <taxon>Acariformes</taxon>
        <taxon>Sarcoptiformes</taxon>
        <taxon>Oribatida</taxon>
        <taxon>Brachypylina</taxon>
        <taxon>Oppioidea</taxon>
        <taxon>Oppiidae</taxon>
        <taxon>Medioppia</taxon>
    </lineage>
</organism>
<dbReference type="EMBL" id="OC868738">
    <property type="protein sequence ID" value="CAD7634195.1"/>
    <property type="molecule type" value="Genomic_DNA"/>
</dbReference>
<sequence length="146" mass="16158">MNLFVPYQILIVLCVAIQSIAAYRLDNRLNTDSNNVDHAALGGVEITEAGKHILARINEARAAKYSNLRVVNMDQDEAIEENLMGRTITNNCYAVAAGNIVFAIAGKHEVTIGEKAFMLTDSIVEVEIKYEFFLGPLYFGVYTTKP</sequence>
<evidence type="ECO:0000313" key="3">
    <source>
        <dbReference type="Proteomes" id="UP000759131"/>
    </source>
</evidence>
<proteinExistence type="predicted"/>
<reference evidence="2" key="1">
    <citation type="submission" date="2020-11" db="EMBL/GenBank/DDBJ databases">
        <authorList>
            <person name="Tran Van P."/>
        </authorList>
    </citation>
    <scope>NUCLEOTIDE SEQUENCE</scope>
</reference>
<feature type="chain" id="PRO_5036211755" evidence="1">
    <location>
        <begin position="23"/>
        <end position="146"/>
    </location>
</feature>
<dbReference type="Proteomes" id="UP000759131">
    <property type="component" value="Unassembled WGS sequence"/>
</dbReference>
<keyword evidence="1" id="KW-0732">Signal</keyword>
<protein>
    <submittedName>
        <fullName evidence="2">Uncharacterized protein</fullName>
    </submittedName>
</protein>
<dbReference type="AlphaFoldDB" id="A0A7R9Q7B1"/>